<feature type="signal peptide" evidence="3">
    <location>
        <begin position="1"/>
        <end position="19"/>
    </location>
</feature>
<name>A0ABN7RY11_OIKDI</name>
<evidence type="ECO:0000313" key="5">
    <source>
        <dbReference type="Proteomes" id="UP001158576"/>
    </source>
</evidence>
<feature type="transmembrane region" description="Helical" evidence="2">
    <location>
        <begin position="112"/>
        <end position="131"/>
    </location>
</feature>
<evidence type="ECO:0000313" key="4">
    <source>
        <dbReference type="EMBL" id="CAG5083486.1"/>
    </source>
</evidence>
<protein>
    <submittedName>
        <fullName evidence="4">Oidioi.mRNA.OKI2018_I69.PAR.g10389.t1.cds</fullName>
    </submittedName>
</protein>
<keyword evidence="5" id="KW-1185">Reference proteome</keyword>
<reference evidence="4 5" key="1">
    <citation type="submission" date="2021-04" db="EMBL/GenBank/DDBJ databases">
        <authorList>
            <person name="Bliznina A."/>
        </authorList>
    </citation>
    <scope>NUCLEOTIDE SEQUENCE [LARGE SCALE GENOMIC DNA]</scope>
</reference>
<feature type="compositionally biased region" description="Basic and acidic residues" evidence="1">
    <location>
        <begin position="69"/>
        <end position="97"/>
    </location>
</feature>
<gene>
    <name evidence="4" type="ORF">OKIOD_LOCUS1947</name>
</gene>
<feature type="region of interest" description="Disordered" evidence="1">
    <location>
        <begin position="22"/>
        <end position="97"/>
    </location>
</feature>
<evidence type="ECO:0000256" key="3">
    <source>
        <dbReference type="SAM" id="SignalP"/>
    </source>
</evidence>
<keyword evidence="2" id="KW-0472">Membrane</keyword>
<sequence>MVLWIRLFVLVIGISGKRAADSEDMAANRLSTEEKTSINQAQEELTTEAGNDDEPTMMPGVPQAPQNRDYADYEEEKRQDQEIDSKEPSFNEPDEFKNVISPDSGDLSSLQYFGAIILAFTLASVVIFYVWRWRAQRTNNRLYEPTASSFNNPISFPGTRYSDDSTQL</sequence>
<accession>A0ABN7RY11</accession>
<organism evidence="4 5">
    <name type="scientific">Oikopleura dioica</name>
    <name type="common">Tunicate</name>
    <dbReference type="NCBI Taxonomy" id="34765"/>
    <lineage>
        <taxon>Eukaryota</taxon>
        <taxon>Metazoa</taxon>
        <taxon>Chordata</taxon>
        <taxon>Tunicata</taxon>
        <taxon>Appendicularia</taxon>
        <taxon>Copelata</taxon>
        <taxon>Oikopleuridae</taxon>
        <taxon>Oikopleura</taxon>
    </lineage>
</organism>
<dbReference type="EMBL" id="OU015568">
    <property type="protein sequence ID" value="CAG5083486.1"/>
    <property type="molecule type" value="Genomic_DNA"/>
</dbReference>
<evidence type="ECO:0000256" key="2">
    <source>
        <dbReference type="SAM" id="Phobius"/>
    </source>
</evidence>
<feature type="chain" id="PRO_5046260183" evidence="3">
    <location>
        <begin position="20"/>
        <end position="168"/>
    </location>
</feature>
<keyword evidence="3" id="KW-0732">Signal</keyword>
<proteinExistence type="predicted"/>
<evidence type="ECO:0000256" key="1">
    <source>
        <dbReference type="SAM" id="MobiDB-lite"/>
    </source>
</evidence>
<keyword evidence="2" id="KW-0812">Transmembrane</keyword>
<keyword evidence="2" id="KW-1133">Transmembrane helix</keyword>
<dbReference type="Proteomes" id="UP001158576">
    <property type="component" value="Chromosome PAR"/>
</dbReference>